<reference evidence="1" key="1">
    <citation type="submission" date="2015-04" db="UniProtKB">
        <authorList>
            <consortium name="EnsemblPlants"/>
        </authorList>
    </citation>
    <scope>IDENTIFICATION</scope>
</reference>
<name>A0A0D9ZNG7_9ORYZ</name>
<dbReference type="EnsemblPlants" id="OGLUM04G19570.1">
    <property type="protein sequence ID" value="OGLUM04G19570.1"/>
    <property type="gene ID" value="OGLUM04G19570"/>
</dbReference>
<dbReference type="Gramene" id="OGLUM04G19570.1">
    <property type="protein sequence ID" value="OGLUM04G19570.1"/>
    <property type="gene ID" value="OGLUM04G19570"/>
</dbReference>
<organism evidence="1">
    <name type="scientific">Oryza glumipatula</name>
    <dbReference type="NCBI Taxonomy" id="40148"/>
    <lineage>
        <taxon>Eukaryota</taxon>
        <taxon>Viridiplantae</taxon>
        <taxon>Streptophyta</taxon>
        <taxon>Embryophyta</taxon>
        <taxon>Tracheophyta</taxon>
        <taxon>Spermatophyta</taxon>
        <taxon>Magnoliopsida</taxon>
        <taxon>Liliopsida</taxon>
        <taxon>Poales</taxon>
        <taxon>Poaceae</taxon>
        <taxon>BOP clade</taxon>
        <taxon>Oryzoideae</taxon>
        <taxon>Oryzeae</taxon>
        <taxon>Oryzinae</taxon>
        <taxon>Oryza</taxon>
    </lineage>
</organism>
<protein>
    <submittedName>
        <fullName evidence="1">Uncharacterized protein</fullName>
    </submittedName>
</protein>
<sequence>MADINYHAGELTAEEGASSIVMVAISPAGGPTVDGFAIGIHYGSESSAVLTFVKEAEKWLHLKQVLWYGTPSAVRRSMKWTDSCMHEFPFRNKTEKSLKRICKLRMNAGVNDDAWIARNVKPEAKIGYVEQKDRAADAPTEHRARSHTCCELAIYSAMLFASGDADFARISSRHGRDLTWPWPVWVTSDHSCRE</sequence>
<accession>A0A0D9ZNG7</accession>
<proteinExistence type="predicted"/>
<dbReference type="AlphaFoldDB" id="A0A0D9ZNG7"/>
<evidence type="ECO:0000313" key="2">
    <source>
        <dbReference type="Proteomes" id="UP000026961"/>
    </source>
</evidence>
<evidence type="ECO:0000313" key="1">
    <source>
        <dbReference type="EnsemblPlants" id="OGLUM04G19570.1"/>
    </source>
</evidence>
<keyword evidence="2" id="KW-1185">Reference proteome</keyword>
<reference evidence="1" key="2">
    <citation type="submission" date="2018-05" db="EMBL/GenBank/DDBJ databases">
        <title>OgluRS3 (Oryza glumaepatula Reference Sequence Version 3).</title>
        <authorList>
            <person name="Zhang J."/>
            <person name="Kudrna D."/>
            <person name="Lee S."/>
            <person name="Talag J."/>
            <person name="Welchert J."/>
            <person name="Wing R.A."/>
        </authorList>
    </citation>
    <scope>NUCLEOTIDE SEQUENCE [LARGE SCALE GENOMIC DNA]</scope>
</reference>
<dbReference type="HOGENOM" id="CLU_1404437_0_0_1"/>
<dbReference type="Proteomes" id="UP000026961">
    <property type="component" value="Chromosome 4"/>
</dbReference>